<proteinExistence type="predicted"/>
<dbReference type="EMBL" id="JANIBC010000002">
    <property type="protein sequence ID" value="MCQ8184594.1"/>
    <property type="molecule type" value="Genomic_DNA"/>
</dbReference>
<evidence type="ECO:0000313" key="3">
    <source>
        <dbReference type="Proteomes" id="UP001142610"/>
    </source>
</evidence>
<evidence type="ECO:0000313" key="2">
    <source>
        <dbReference type="EMBL" id="MCQ8184594.1"/>
    </source>
</evidence>
<dbReference type="RefSeq" id="WP_256618443.1">
    <property type="nucleotide sequence ID" value="NZ_JANIBC010000002.1"/>
</dbReference>
<accession>A0A9X2L7N2</accession>
<organism evidence="2 3">
    <name type="scientific">Parvularcula maris</name>
    <dbReference type="NCBI Taxonomy" id="2965077"/>
    <lineage>
        <taxon>Bacteria</taxon>
        <taxon>Pseudomonadati</taxon>
        <taxon>Pseudomonadota</taxon>
        <taxon>Alphaproteobacteria</taxon>
        <taxon>Parvularculales</taxon>
        <taxon>Parvularculaceae</taxon>
        <taxon>Parvularcula</taxon>
    </lineage>
</organism>
<reference evidence="2" key="1">
    <citation type="submission" date="2022-07" db="EMBL/GenBank/DDBJ databases">
        <title>Parvularcula maris sp. nov., an algicidal bacterium isolated from seawater.</title>
        <authorList>
            <person name="Li F."/>
        </authorList>
    </citation>
    <scope>NUCLEOTIDE SEQUENCE</scope>
    <source>
        <strain evidence="2">BGMRC 0090</strain>
    </source>
</reference>
<dbReference type="AlphaFoldDB" id="A0A9X2L7N2"/>
<gene>
    <name evidence="2" type="ORF">NOG11_04265</name>
</gene>
<sequence length="465" mass="48357">MTGANSAVPSQGGSRLEGVVASVSAETAILAFPATLARAANLTIGTLIAIEGITPIIASVAAMETPAGLTEPGQVEIVFAEVRLLGSLEAGIPMARVTCPSVGASARLLDEREAIEAREAALKEPLNLAAGERPLSLELQHLMRDGLVIAGQPLQTAPLFALIIRKLLLGSFPARLIVLDPDDLFTDSFGGAASVVDLSLGLAPIGLLNADEIAAVLGAVQEPLSEDERRLLRMAVRGQGGQLRSLIAELDRIGSASQDDTKPASSLSARLRRAREDDRLALFLSEEADALDADMVVQNLFRLPDGRPPMTVCQLGNLVPELHRPAAKIIQRFAKTLAKTSGGRIPVLFAAHQVDRLMGEAPEPSAHFASLTTARTFASGQSGIATHGAKAEGAGTEAIELALRSLRAGEALLLDPMLPWPQAFTPQALPEGAQPGGSRQTGSEGEGDARALLAKVASAFAGGRG</sequence>
<evidence type="ECO:0000256" key="1">
    <source>
        <dbReference type="SAM" id="MobiDB-lite"/>
    </source>
</evidence>
<protein>
    <submittedName>
        <fullName evidence="2">Uncharacterized protein</fullName>
    </submittedName>
</protein>
<feature type="region of interest" description="Disordered" evidence="1">
    <location>
        <begin position="423"/>
        <end position="449"/>
    </location>
</feature>
<keyword evidence="3" id="KW-1185">Reference proteome</keyword>
<name>A0A9X2L7N2_9PROT</name>
<comment type="caution">
    <text evidence="2">The sequence shown here is derived from an EMBL/GenBank/DDBJ whole genome shotgun (WGS) entry which is preliminary data.</text>
</comment>
<dbReference type="Proteomes" id="UP001142610">
    <property type="component" value="Unassembled WGS sequence"/>
</dbReference>